<dbReference type="Pfam" id="PF13681">
    <property type="entry name" value="PilX"/>
    <property type="match status" value="1"/>
</dbReference>
<evidence type="ECO:0000313" key="3">
    <source>
        <dbReference type="EMBL" id="TRW92788.1"/>
    </source>
</evidence>
<dbReference type="Proteomes" id="UP000733744">
    <property type="component" value="Unassembled WGS sequence"/>
</dbReference>
<proteinExistence type="predicted"/>
<evidence type="ECO:0000259" key="2">
    <source>
        <dbReference type="Pfam" id="PF14341"/>
    </source>
</evidence>
<dbReference type="EMBL" id="RYFG02000106">
    <property type="protein sequence ID" value="TRW92788.1"/>
    <property type="molecule type" value="Genomic_DNA"/>
</dbReference>
<accession>A0ABY3C899</accession>
<organism evidence="3 4">
    <name type="scientific">Candidatus Methylobacter oryzae</name>
    <dbReference type="NCBI Taxonomy" id="2497749"/>
    <lineage>
        <taxon>Bacteria</taxon>
        <taxon>Pseudomonadati</taxon>
        <taxon>Pseudomonadota</taxon>
        <taxon>Gammaproteobacteria</taxon>
        <taxon>Methylococcales</taxon>
        <taxon>Methylococcaceae</taxon>
        <taxon>Methylobacter</taxon>
    </lineage>
</organism>
<feature type="domain" description="PilX/PilW C-terminal" evidence="1">
    <location>
        <begin position="80"/>
        <end position="162"/>
    </location>
</feature>
<dbReference type="InterPro" id="IPR025746">
    <property type="entry name" value="PilX_N_dom"/>
</dbReference>
<dbReference type="InterPro" id="IPR025205">
    <property type="entry name" value="PilX/PilW_C"/>
</dbReference>
<evidence type="ECO:0000259" key="1">
    <source>
        <dbReference type="Pfam" id="PF13681"/>
    </source>
</evidence>
<evidence type="ECO:0000313" key="4">
    <source>
        <dbReference type="Proteomes" id="UP000733744"/>
    </source>
</evidence>
<evidence type="ECO:0008006" key="5">
    <source>
        <dbReference type="Google" id="ProtNLM"/>
    </source>
</evidence>
<keyword evidence="4" id="KW-1185">Reference proteome</keyword>
<dbReference type="Pfam" id="PF14341">
    <property type="entry name" value="PilX_N"/>
    <property type="match status" value="1"/>
</dbReference>
<reference evidence="3 4" key="1">
    <citation type="journal article" date="2019" name="Antonie Van Leeuwenhoek">
        <title>Description of 'Ca. Methylobacter oryzae' KRF1, a novel species from the environmentally important Methylobacter clade 2.</title>
        <authorList>
            <person name="Khatri K."/>
            <person name="Mohite J.A."/>
            <person name="Pandit P.S."/>
            <person name="Bahulikar R."/>
            <person name="Rahalkar M.C."/>
        </authorList>
    </citation>
    <scope>NUCLEOTIDE SEQUENCE [LARGE SCALE GENOMIC DNA]</scope>
    <source>
        <strain evidence="3 4">KRF1</strain>
    </source>
</reference>
<name>A0ABY3C899_9GAMM</name>
<comment type="caution">
    <text evidence="3">The sequence shown here is derived from an EMBL/GenBank/DDBJ whole genome shotgun (WGS) entry which is preliminary data.</text>
</comment>
<gene>
    <name evidence="3" type="ORF">EKO24_014400</name>
</gene>
<dbReference type="RefSeq" id="WP_127029315.1">
    <property type="nucleotide sequence ID" value="NZ_RYFG02000106.1"/>
</dbReference>
<sequence>MIFSLKHQSGVVLPISMIMLLLLTLISITATQVTGLEEKMAGNSKDSNLAFQAAEAALRAGEAATAGAPTLFTGTSPFYTGASTTDWTNAAVTTYSGGMLTGVSQSPLYTIEDLGSADSTGGCSPCEGGAPPPTGGSRLYRITVRGTGGTANAVVVLQSTYIR</sequence>
<protein>
    <recommendedName>
        <fullName evidence="5">Pilus assembly protein PilX</fullName>
    </recommendedName>
</protein>
<feature type="domain" description="Type 4 fimbrial biogenesis protein PilX N-terminal" evidence="2">
    <location>
        <begin position="10"/>
        <end position="59"/>
    </location>
</feature>